<dbReference type="EMBL" id="CAJVCH010276892">
    <property type="protein sequence ID" value="CAG7734815.1"/>
    <property type="molecule type" value="Genomic_DNA"/>
</dbReference>
<name>A0A8J2KYP8_9HEXA</name>
<proteinExistence type="predicted"/>
<gene>
    <name evidence="1" type="ORF">AFUS01_LOCUS23183</name>
</gene>
<dbReference type="Proteomes" id="UP000708208">
    <property type="component" value="Unassembled WGS sequence"/>
</dbReference>
<feature type="non-terminal residue" evidence="1">
    <location>
        <position position="1"/>
    </location>
</feature>
<keyword evidence="2" id="KW-1185">Reference proteome</keyword>
<protein>
    <submittedName>
        <fullName evidence="1">Uncharacterized protein</fullName>
    </submittedName>
</protein>
<sequence>KIIAFSSHISIYESCIKCGFNYTVVMLE</sequence>
<organism evidence="1 2">
    <name type="scientific">Allacma fusca</name>
    <dbReference type="NCBI Taxonomy" id="39272"/>
    <lineage>
        <taxon>Eukaryota</taxon>
        <taxon>Metazoa</taxon>
        <taxon>Ecdysozoa</taxon>
        <taxon>Arthropoda</taxon>
        <taxon>Hexapoda</taxon>
        <taxon>Collembola</taxon>
        <taxon>Symphypleona</taxon>
        <taxon>Sminthuridae</taxon>
        <taxon>Allacma</taxon>
    </lineage>
</organism>
<evidence type="ECO:0000313" key="2">
    <source>
        <dbReference type="Proteomes" id="UP000708208"/>
    </source>
</evidence>
<dbReference type="AlphaFoldDB" id="A0A8J2KYP8"/>
<comment type="caution">
    <text evidence="1">The sequence shown here is derived from an EMBL/GenBank/DDBJ whole genome shotgun (WGS) entry which is preliminary data.</text>
</comment>
<accession>A0A8J2KYP8</accession>
<reference evidence="1" key="1">
    <citation type="submission" date="2021-06" db="EMBL/GenBank/DDBJ databases">
        <authorList>
            <person name="Hodson N. C."/>
            <person name="Mongue J. A."/>
            <person name="Jaron S. K."/>
        </authorList>
    </citation>
    <scope>NUCLEOTIDE SEQUENCE</scope>
</reference>
<evidence type="ECO:0000313" key="1">
    <source>
        <dbReference type="EMBL" id="CAG7734815.1"/>
    </source>
</evidence>